<keyword evidence="2" id="KW-1185">Reference proteome</keyword>
<dbReference type="AlphaFoldDB" id="A0A6G1KLP2"/>
<name>A0A6G1KLP2_9PLEO</name>
<dbReference type="EMBL" id="MU005765">
    <property type="protein sequence ID" value="KAF2713277.1"/>
    <property type="molecule type" value="Genomic_DNA"/>
</dbReference>
<evidence type="ECO:0000313" key="2">
    <source>
        <dbReference type="Proteomes" id="UP000799428"/>
    </source>
</evidence>
<sequence length="232" mass="25901">MVEFHHHHCETRHTYFGVVTGDEAPTALRPRPPFHVQSTYFVDSNYILHTSYIAATPPLPAHWEYQRGLASSNSCWGRQLDVGRYSAGCDAFFALLSTYAFTPLRLQALPTTAARPHQTSPHHTPSLSIIHHVSQCAFSTPSPPISLSFQPSAGPPGAVWPERSAATHNVCRKRRRADASKHHVLLRPLPYLSFLNQTPSLSIHRLPGSIAHWPRLTRDRDRGQADAVMTLP</sequence>
<accession>A0A6G1KLP2</accession>
<gene>
    <name evidence="1" type="ORF">K504DRAFT_134572</name>
</gene>
<organism evidence="1 2">
    <name type="scientific">Pleomassaria siparia CBS 279.74</name>
    <dbReference type="NCBI Taxonomy" id="1314801"/>
    <lineage>
        <taxon>Eukaryota</taxon>
        <taxon>Fungi</taxon>
        <taxon>Dikarya</taxon>
        <taxon>Ascomycota</taxon>
        <taxon>Pezizomycotina</taxon>
        <taxon>Dothideomycetes</taxon>
        <taxon>Pleosporomycetidae</taxon>
        <taxon>Pleosporales</taxon>
        <taxon>Pleomassariaceae</taxon>
        <taxon>Pleomassaria</taxon>
    </lineage>
</organism>
<dbReference type="Proteomes" id="UP000799428">
    <property type="component" value="Unassembled WGS sequence"/>
</dbReference>
<evidence type="ECO:0000313" key="1">
    <source>
        <dbReference type="EMBL" id="KAF2713277.1"/>
    </source>
</evidence>
<protein>
    <submittedName>
        <fullName evidence="1">Uncharacterized protein</fullName>
    </submittedName>
</protein>
<reference evidence="1" key="1">
    <citation type="journal article" date="2020" name="Stud. Mycol.">
        <title>101 Dothideomycetes genomes: a test case for predicting lifestyles and emergence of pathogens.</title>
        <authorList>
            <person name="Haridas S."/>
            <person name="Albert R."/>
            <person name="Binder M."/>
            <person name="Bloem J."/>
            <person name="Labutti K."/>
            <person name="Salamov A."/>
            <person name="Andreopoulos B."/>
            <person name="Baker S."/>
            <person name="Barry K."/>
            <person name="Bills G."/>
            <person name="Bluhm B."/>
            <person name="Cannon C."/>
            <person name="Castanera R."/>
            <person name="Culley D."/>
            <person name="Daum C."/>
            <person name="Ezra D."/>
            <person name="Gonzalez J."/>
            <person name="Henrissat B."/>
            <person name="Kuo A."/>
            <person name="Liang C."/>
            <person name="Lipzen A."/>
            <person name="Lutzoni F."/>
            <person name="Magnuson J."/>
            <person name="Mondo S."/>
            <person name="Nolan M."/>
            <person name="Ohm R."/>
            <person name="Pangilinan J."/>
            <person name="Park H.-J."/>
            <person name="Ramirez L."/>
            <person name="Alfaro M."/>
            <person name="Sun H."/>
            <person name="Tritt A."/>
            <person name="Yoshinaga Y."/>
            <person name="Zwiers L.-H."/>
            <person name="Turgeon B."/>
            <person name="Goodwin S."/>
            <person name="Spatafora J."/>
            <person name="Crous P."/>
            <person name="Grigoriev I."/>
        </authorList>
    </citation>
    <scope>NUCLEOTIDE SEQUENCE</scope>
    <source>
        <strain evidence="1">CBS 279.74</strain>
    </source>
</reference>
<proteinExistence type="predicted"/>